<sequence length="519" mass="58747">MAETGAAMRALASHGRPVEEKSPGMSSRPLSHAELAPSRTSLSNESISFSNRIQKPATPGLQAGNTLPAWSSPPRSGHATDALSTFSNSRALSLSDHDNISVEHAKRIFLQSWTSHVENIKKSIEMSERQAHLSKYDDVLADCCKRSLANINTDTSYFQMTGKVEYRHLPSLIENAKSYTTNPKYTEWQSGILNALPYLEGALQKLKGLEIPAAEKDIIDSIRIAVNTPFMQMIKCKEKQADLQSKLNVDNDSTSFPAYMQSLYNEFQASHRERKMQRALDLVQQIERAVEDASSNLLSRLETYAEAKKMMNAAYDPNNPLDTDDYEPPHSLAISSLEGKLREIEVQRARWQNDLNVLNEMNHSDSVLSHLHAQARASSNSHKRALQELDTANEHVKHCWDSLMDAQRKAAEAEREYIIAKLKEEVDQQLIKDVKEHIDQHRRNLEESIISCDKYCDVLNNVRQYIDCRWEPWKQIVSNDTRQFVTEVCEVFAITEKALGDLIDRKMAQVGAVGPRSRQ</sequence>
<keyword evidence="1" id="KW-0175">Coiled coil</keyword>
<dbReference type="Proteomes" id="UP000011087">
    <property type="component" value="Unassembled WGS sequence"/>
</dbReference>
<name>L1JCM5_GUITC</name>
<protein>
    <submittedName>
        <fullName evidence="3 4">Uncharacterized protein</fullName>
    </submittedName>
</protein>
<dbReference type="AlphaFoldDB" id="L1JCM5"/>
<reference evidence="3 5" key="1">
    <citation type="journal article" date="2012" name="Nature">
        <title>Algal genomes reveal evolutionary mosaicism and the fate of nucleomorphs.</title>
        <authorList>
            <consortium name="DOE Joint Genome Institute"/>
            <person name="Curtis B.A."/>
            <person name="Tanifuji G."/>
            <person name="Burki F."/>
            <person name="Gruber A."/>
            <person name="Irimia M."/>
            <person name="Maruyama S."/>
            <person name="Arias M.C."/>
            <person name="Ball S.G."/>
            <person name="Gile G.H."/>
            <person name="Hirakawa Y."/>
            <person name="Hopkins J.F."/>
            <person name="Kuo A."/>
            <person name="Rensing S.A."/>
            <person name="Schmutz J."/>
            <person name="Symeonidi A."/>
            <person name="Elias M."/>
            <person name="Eveleigh R.J."/>
            <person name="Herman E.K."/>
            <person name="Klute M.J."/>
            <person name="Nakayama T."/>
            <person name="Obornik M."/>
            <person name="Reyes-Prieto A."/>
            <person name="Armbrust E.V."/>
            <person name="Aves S.J."/>
            <person name="Beiko R.G."/>
            <person name="Coutinho P."/>
            <person name="Dacks J.B."/>
            <person name="Durnford D.G."/>
            <person name="Fast N.M."/>
            <person name="Green B.R."/>
            <person name="Grisdale C.J."/>
            <person name="Hempel F."/>
            <person name="Henrissat B."/>
            <person name="Hoppner M.P."/>
            <person name="Ishida K."/>
            <person name="Kim E."/>
            <person name="Koreny L."/>
            <person name="Kroth P.G."/>
            <person name="Liu Y."/>
            <person name="Malik S.B."/>
            <person name="Maier U.G."/>
            <person name="McRose D."/>
            <person name="Mock T."/>
            <person name="Neilson J.A."/>
            <person name="Onodera N.T."/>
            <person name="Poole A.M."/>
            <person name="Pritham E.J."/>
            <person name="Richards T.A."/>
            <person name="Rocap G."/>
            <person name="Roy S.W."/>
            <person name="Sarai C."/>
            <person name="Schaack S."/>
            <person name="Shirato S."/>
            <person name="Slamovits C.H."/>
            <person name="Spencer D.F."/>
            <person name="Suzuki S."/>
            <person name="Worden A.Z."/>
            <person name="Zauner S."/>
            <person name="Barry K."/>
            <person name="Bell C."/>
            <person name="Bharti A.K."/>
            <person name="Crow J.A."/>
            <person name="Grimwood J."/>
            <person name="Kramer R."/>
            <person name="Lindquist E."/>
            <person name="Lucas S."/>
            <person name="Salamov A."/>
            <person name="McFadden G.I."/>
            <person name="Lane C.E."/>
            <person name="Keeling P.J."/>
            <person name="Gray M.W."/>
            <person name="Grigoriev I.V."/>
            <person name="Archibald J.M."/>
        </authorList>
    </citation>
    <scope>NUCLEOTIDE SEQUENCE</scope>
    <source>
        <strain evidence="3 5">CCMP2712</strain>
    </source>
</reference>
<feature type="region of interest" description="Disordered" evidence="2">
    <location>
        <begin position="1"/>
        <end position="81"/>
    </location>
</feature>
<evidence type="ECO:0000313" key="5">
    <source>
        <dbReference type="Proteomes" id="UP000011087"/>
    </source>
</evidence>
<dbReference type="HOGENOM" id="CLU_525271_0_0_1"/>
<reference evidence="5" key="2">
    <citation type="submission" date="2012-11" db="EMBL/GenBank/DDBJ databases">
        <authorList>
            <person name="Kuo A."/>
            <person name="Curtis B.A."/>
            <person name="Tanifuji G."/>
            <person name="Burki F."/>
            <person name="Gruber A."/>
            <person name="Irimia M."/>
            <person name="Maruyama S."/>
            <person name="Arias M.C."/>
            <person name="Ball S.G."/>
            <person name="Gile G.H."/>
            <person name="Hirakawa Y."/>
            <person name="Hopkins J.F."/>
            <person name="Rensing S.A."/>
            <person name="Schmutz J."/>
            <person name="Symeonidi A."/>
            <person name="Elias M."/>
            <person name="Eveleigh R.J."/>
            <person name="Herman E.K."/>
            <person name="Klute M.J."/>
            <person name="Nakayama T."/>
            <person name="Obornik M."/>
            <person name="Reyes-Prieto A."/>
            <person name="Armbrust E.V."/>
            <person name="Aves S.J."/>
            <person name="Beiko R.G."/>
            <person name="Coutinho P."/>
            <person name="Dacks J.B."/>
            <person name="Durnford D.G."/>
            <person name="Fast N.M."/>
            <person name="Green B.R."/>
            <person name="Grisdale C."/>
            <person name="Hempe F."/>
            <person name="Henrissat B."/>
            <person name="Hoppner M.P."/>
            <person name="Ishida K.-I."/>
            <person name="Kim E."/>
            <person name="Koreny L."/>
            <person name="Kroth P.G."/>
            <person name="Liu Y."/>
            <person name="Malik S.-B."/>
            <person name="Maier U.G."/>
            <person name="McRose D."/>
            <person name="Mock T."/>
            <person name="Neilson J.A."/>
            <person name="Onodera N.T."/>
            <person name="Poole A.M."/>
            <person name="Pritham E.J."/>
            <person name="Richards T.A."/>
            <person name="Rocap G."/>
            <person name="Roy S.W."/>
            <person name="Sarai C."/>
            <person name="Schaack S."/>
            <person name="Shirato S."/>
            <person name="Slamovits C.H."/>
            <person name="Spencer D.F."/>
            <person name="Suzuki S."/>
            <person name="Worden A.Z."/>
            <person name="Zauner S."/>
            <person name="Barry K."/>
            <person name="Bell C."/>
            <person name="Bharti A.K."/>
            <person name="Crow J.A."/>
            <person name="Grimwood J."/>
            <person name="Kramer R."/>
            <person name="Lindquist E."/>
            <person name="Lucas S."/>
            <person name="Salamov A."/>
            <person name="McFadden G.I."/>
            <person name="Lane C.E."/>
            <person name="Keeling P.J."/>
            <person name="Gray M.W."/>
            <person name="Grigoriev I.V."/>
            <person name="Archibald J.M."/>
        </authorList>
    </citation>
    <scope>NUCLEOTIDE SEQUENCE</scope>
    <source>
        <strain evidence="5">CCMP2712</strain>
    </source>
</reference>
<dbReference type="KEGG" id="gtt:GUITHDRAFT_163027"/>
<evidence type="ECO:0000313" key="4">
    <source>
        <dbReference type="EnsemblProtists" id="EKX46273"/>
    </source>
</evidence>
<organism evidence="3">
    <name type="scientific">Guillardia theta (strain CCMP2712)</name>
    <name type="common">Cryptophyte</name>
    <dbReference type="NCBI Taxonomy" id="905079"/>
    <lineage>
        <taxon>Eukaryota</taxon>
        <taxon>Cryptophyceae</taxon>
        <taxon>Pyrenomonadales</taxon>
        <taxon>Geminigeraceae</taxon>
        <taxon>Guillardia</taxon>
    </lineage>
</organism>
<evidence type="ECO:0000313" key="3">
    <source>
        <dbReference type="EMBL" id="EKX46273.1"/>
    </source>
</evidence>
<dbReference type="RefSeq" id="XP_005833253.1">
    <property type="nucleotide sequence ID" value="XM_005833196.1"/>
</dbReference>
<feature type="coiled-coil region" evidence="1">
    <location>
        <begin position="334"/>
        <end position="361"/>
    </location>
</feature>
<dbReference type="EnsemblProtists" id="EKX46273">
    <property type="protein sequence ID" value="EKX46273"/>
    <property type="gene ID" value="GUITHDRAFT_163027"/>
</dbReference>
<keyword evidence="5" id="KW-1185">Reference proteome</keyword>
<accession>L1JCM5</accession>
<proteinExistence type="predicted"/>
<evidence type="ECO:0000256" key="2">
    <source>
        <dbReference type="SAM" id="MobiDB-lite"/>
    </source>
</evidence>
<dbReference type="GeneID" id="17302989"/>
<gene>
    <name evidence="3" type="ORF">GUITHDRAFT_163027</name>
</gene>
<feature type="compositionally biased region" description="Polar residues" evidence="2">
    <location>
        <begin position="38"/>
        <end position="53"/>
    </location>
</feature>
<evidence type="ECO:0000256" key="1">
    <source>
        <dbReference type="SAM" id="Coils"/>
    </source>
</evidence>
<dbReference type="EMBL" id="JH992995">
    <property type="protein sequence ID" value="EKX46273.1"/>
    <property type="molecule type" value="Genomic_DNA"/>
</dbReference>
<reference evidence="4" key="3">
    <citation type="submission" date="2015-06" db="UniProtKB">
        <authorList>
            <consortium name="EnsemblProtists"/>
        </authorList>
    </citation>
    <scope>IDENTIFICATION</scope>
</reference>
<dbReference type="PaxDb" id="55529-EKX46273"/>